<dbReference type="EMBL" id="JAQMWT010000110">
    <property type="protein sequence ID" value="KAJ8610289.1"/>
    <property type="molecule type" value="Genomic_DNA"/>
</dbReference>
<feature type="domain" description="Methyltransferase" evidence="4">
    <location>
        <begin position="44"/>
        <end position="110"/>
    </location>
</feature>
<dbReference type="CDD" id="cd02440">
    <property type="entry name" value="AdoMet_MTases"/>
    <property type="match status" value="1"/>
</dbReference>
<evidence type="ECO:0000313" key="6">
    <source>
        <dbReference type="Proteomes" id="UP001230188"/>
    </source>
</evidence>
<gene>
    <name evidence="5" type="ORF">CTAYLR_009075</name>
</gene>
<proteinExistence type="predicted"/>
<evidence type="ECO:0000313" key="5">
    <source>
        <dbReference type="EMBL" id="KAJ8610289.1"/>
    </source>
</evidence>
<dbReference type="Pfam" id="PF13649">
    <property type="entry name" value="Methyltransf_25"/>
    <property type="match status" value="1"/>
</dbReference>
<dbReference type="AlphaFoldDB" id="A0AAD7UKB5"/>
<evidence type="ECO:0000256" key="2">
    <source>
        <dbReference type="ARBA" id="ARBA00022679"/>
    </source>
</evidence>
<evidence type="ECO:0000256" key="1">
    <source>
        <dbReference type="ARBA" id="ARBA00022603"/>
    </source>
</evidence>
<dbReference type="GO" id="GO:0008168">
    <property type="term" value="F:methyltransferase activity"/>
    <property type="evidence" value="ECO:0007669"/>
    <property type="project" value="UniProtKB-KW"/>
</dbReference>
<dbReference type="GO" id="GO:0032259">
    <property type="term" value="P:methylation"/>
    <property type="evidence" value="ECO:0007669"/>
    <property type="project" value="UniProtKB-KW"/>
</dbReference>
<organism evidence="5 6">
    <name type="scientific">Chrysophaeum taylorii</name>
    <dbReference type="NCBI Taxonomy" id="2483200"/>
    <lineage>
        <taxon>Eukaryota</taxon>
        <taxon>Sar</taxon>
        <taxon>Stramenopiles</taxon>
        <taxon>Ochrophyta</taxon>
        <taxon>Pelagophyceae</taxon>
        <taxon>Pelagomonadales</taxon>
        <taxon>Pelagomonadaceae</taxon>
        <taxon>Chrysophaeum</taxon>
    </lineage>
</organism>
<evidence type="ECO:0000259" key="4">
    <source>
        <dbReference type="Pfam" id="PF13649"/>
    </source>
</evidence>
<dbReference type="Gene3D" id="3.40.50.150">
    <property type="entry name" value="Vaccinia Virus protein VP39"/>
    <property type="match status" value="1"/>
</dbReference>
<keyword evidence="2" id="KW-0808">Transferase</keyword>
<name>A0AAD7UKB5_9STRA</name>
<reference evidence="5" key="1">
    <citation type="submission" date="2023-01" db="EMBL/GenBank/DDBJ databases">
        <title>Metagenome sequencing of chrysophaentin producing Chrysophaeum taylorii.</title>
        <authorList>
            <person name="Davison J."/>
            <person name="Bewley C."/>
        </authorList>
    </citation>
    <scope>NUCLEOTIDE SEQUENCE</scope>
    <source>
        <strain evidence="5">NIES-1699</strain>
    </source>
</reference>
<dbReference type="InterPro" id="IPR029063">
    <property type="entry name" value="SAM-dependent_MTases_sf"/>
</dbReference>
<keyword evidence="1" id="KW-0489">Methyltransferase</keyword>
<keyword evidence="6" id="KW-1185">Reference proteome</keyword>
<comment type="caution">
    <text evidence="5">The sequence shown here is derived from an EMBL/GenBank/DDBJ whole genome shotgun (WGS) entry which is preliminary data.</text>
</comment>
<sequence>MRSSLVLRGVLAKCDADFYGTTGSLVPRLGKLVLDLMPTPPKRVLDLGCGDGVLSIELLKLGYEVVGIDADERIIKKTRERNVEAFVKRGETFDFEAKKFDCVFTNADLHG</sequence>
<dbReference type="InterPro" id="IPR041698">
    <property type="entry name" value="Methyltransf_25"/>
</dbReference>
<dbReference type="SUPFAM" id="SSF53335">
    <property type="entry name" value="S-adenosyl-L-methionine-dependent methyltransferases"/>
    <property type="match status" value="1"/>
</dbReference>
<dbReference type="PANTHER" id="PTHR43464">
    <property type="entry name" value="METHYLTRANSFERASE"/>
    <property type="match status" value="1"/>
</dbReference>
<dbReference type="Proteomes" id="UP001230188">
    <property type="component" value="Unassembled WGS sequence"/>
</dbReference>
<accession>A0AAD7UKB5</accession>
<evidence type="ECO:0000256" key="3">
    <source>
        <dbReference type="ARBA" id="ARBA00022691"/>
    </source>
</evidence>
<protein>
    <recommendedName>
        <fullName evidence="4">Methyltransferase domain-containing protein</fullName>
    </recommendedName>
</protein>
<keyword evidence="3" id="KW-0949">S-adenosyl-L-methionine</keyword>
<dbReference type="PANTHER" id="PTHR43464:SF19">
    <property type="entry name" value="UBIQUINONE BIOSYNTHESIS O-METHYLTRANSFERASE, MITOCHONDRIAL"/>
    <property type="match status" value="1"/>
</dbReference>